<keyword evidence="12" id="KW-1185">Reference proteome</keyword>
<evidence type="ECO:0000256" key="7">
    <source>
        <dbReference type="ARBA" id="ARBA00023118"/>
    </source>
</evidence>
<comment type="cofactor">
    <cofactor evidence="9">
        <name>iron-sulfur cluster</name>
        <dbReference type="ChEBI" id="CHEBI:30408"/>
    </cofactor>
</comment>
<dbReference type="EMBL" id="SGJB01000005">
    <property type="protein sequence ID" value="TQQ84940.1"/>
    <property type="molecule type" value="Genomic_DNA"/>
</dbReference>
<evidence type="ECO:0000256" key="1">
    <source>
        <dbReference type="ARBA" id="ARBA00022722"/>
    </source>
</evidence>
<sequence length="164" mass="19668">MQREITGMMIYYYMVCERKLWYFCNEIQMESFDDNVRIGKALEEKSYQKEDKHINIDNIVNIDFIRSKKIIHEVKKSRKIEEASILQLKYYLYFLKSRGIDGISGKIDYPLLKQSIDVELNEEDEILFEDMKSKIKDLIEKETPPKENKKSICSKCAYYELCFI</sequence>
<evidence type="ECO:0000313" key="12">
    <source>
        <dbReference type="Proteomes" id="UP000317863"/>
    </source>
</evidence>
<feature type="domain" description="DUF83" evidence="10">
    <location>
        <begin position="6"/>
        <end position="164"/>
    </location>
</feature>
<accession>A0A544QW63</accession>
<keyword evidence="1 9" id="KW-0540">Nuclease</keyword>
<evidence type="ECO:0000256" key="5">
    <source>
        <dbReference type="ARBA" id="ARBA00023004"/>
    </source>
</evidence>
<dbReference type="RefSeq" id="WP_142535544.1">
    <property type="nucleotide sequence ID" value="NZ_SGJB01000005.1"/>
</dbReference>
<evidence type="ECO:0000313" key="11">
    <source>
        <dbReference type="EMBL" id="TQQ84940.1"/>
    </source>
</evidence>
<name>A0A544QW63_9FIRM</name>
<organism evidence="11 12">
    <name type="scientific">Peptacetobacter hominis</name>
    <dbReference type="NCBI Taxonomy" id="2743610"/>
    <lineage>
        <taxon>Bacteria</taxon>
        <taxon>Bacillati</taxon>
        <taxon>Bacillota</taxon>
        <taxon>Clostridia</taxon>
        <taxon>Peptostreptococcales</taxon>
        <taxon>Peptostreptococcaceae</taxon>
        <taxon>Peptacetobacter</taxon>
    </lineage>
</organism>
<comment type="caution">
    <text evidence="11">The sequence shown here is derived from an EMBL/GenBank/DDBJ whole genome shotgun (WGS) entry which is preliminary data.</text>
</comment>
<comment type="cofactor">
    <cofactor evidence="9">
        <name>Mg(2+)</name>
        <dbReference type="ChEBI" id="CHEBI:18420"/>
    </cofactor>
    <cofactor evidence="9">
        <name>Mn(2+)</name>
        <dbReference type="ChEBI" id="CHEBI:29035"/>
    </cofactor>
    <text evidence="9">Mg(2+) or Mn(2+) required for ssDNA cleavage activity.</text>
</comment>
<evidence type="ECO:0000256" key="4">
    <source>
        <dbReference type="ARBA" id="ARBA00022839"/>
    </source>
</evidence>
<dbReference type="NCBIfam" id="TIGR00372">
    <property type="entry name" value="cas4"/>
    <property type="match status" value="1"/>
</dbReference>
<proteinExistence type="inferred from homology"/>
<comment type="similarity">
    <text evidence="9">Belongs to the CRISPR-associated exonuclease Cas4 family.</text>
</comment>
<keyword evidence="7 9" id="KW-0051">Antiviral defense</keyword>
<gene>
    <name evidence="11" type="primary">cas4</name>
    <name evidence="11" type="ORF">EXD82_03595</name>
</gene>
<keyword evidence="6 9" id="KW-0411">Iron-sulfur</keyword>
<dbReference type="InterPro" id="IPR022765">
    <property type="entry name" value="Dna2/Cas4_DUF83"/>
</dbReference>
<dbReference type="GO" id="GO:0051607">
    <property type="term" value="P:defense response to virus"/>
    <property type="evidence" value="ECO:0007669"/>
    <property type="project" value="UniProtKB-KW"/>
</dbReference>
<dbReference type="InterPro" id="IPR013343">
    <property type="entry name" value="CRISPR-assoc_prot_Cas4"/>
</dbReference>
<dbReference type="GO" id="GO:0051536">
    <property type="term" value="F:iron-sulfur cluster binding"/>
    <property type="evidence" value="ECO:0007669"/>
    <property type="project" value="UniProtKB-KW"/>
</dbReference>
<evidence type="ECO:0000256" key="6">
    <source>
        <dbReference type="ARBA" id="ARBA00023014"/>
    </source>
</evidence>
<evidence type="ECO:0000256" key="8">
    <source>
        <dbReference type="ARBA" id="ARBA00023211"/>
    </source>
</evidence>
<keyword evidence="8 9" id="KW-0464">Manganese</keyword>
<protein>
    <recommendedName>
        <fullName evidence="9">CRISPR-associated exonuclease Cas4</fullName>
        <ecNumber evidence="9">3.1.12.1</ecNumber>
    </recommendedName>
</protein>
<keyword evidence="5 9" id="KW-0408">Iron</keyword>
<comment type="function">
    <text evidence="9">CRISPR (clustered regularly interspaced short palindromic repeat) is an adaptive immune system that provides protection against mobile genetic elements (viruses, transposable elements and conjugative plasmids). CRISPR clusters contain sequences complementary to antecedent mobile elements and target invading nucleic acids. CRISPR clusters are transcribed and processed into CRISPR RNA (crRNA).</text>
</comment>
<keyword evidence="2 9" id="KW-0479">Metal-binding</keyword>
<dbReference type="PANTHER" id="PTHR37168:SF1">
    <property type="entry name" value="CRISPR-ASSOCIATED EXONUCLEASE CAS4"/>
    <property type="match status" value="1"/>
</dbReference>
<dbReference type="GO" id="GO:0004527">
    <property type="term" value="F:exonuclease activity"/>
    <property type="evidence" value="ECO:0007669"/>
    <property type="project" value="UniProtKB-KW"/>
</dbReference>
<dbReference type="EC" id="3.1.12.1" evidence="9"/>
<reference evidence="11 12" key="1">
    <citation type="submission" date="2019-02" db="EMBL/GenBank/DDBJ databases">
        <title>Peptostreptococcaceae bacterium ZHW00191 nov., a new bacterium isolated from the human gut.</title>
        <authorList>
            <person name="Zhou H.-W."/>
            <person name="Chen X.-J."/>
        </authorList>
    </citation>
    <scope>NUCLEOTIDE SEQUENCE [LARGE SCALE GENOMIC DNA]</scope>
    <source>
        <strain evidence="11 12">ZHW00191</strain>
    </source>
</reference>
<keyword evidence="4 9" id="KW-0269">Exonuclease</keyword>
<dbReference type="OrthoDB" id="9794720at2"/>
<dbReference type="InterPro" id="IPR011604">
    <property type="entry name" value="PDDEXK-like_dom_sf"/>
</dbReference>
<evidence type="ECO:0000259" key="10">
    <source>
        <dbReference type="Pfam" id="PF01930"/>
    </source>
</evidence>
<evidence type="ECO:0000256" key="9">
    <source>
        <dbReference type="RuleBase" id="RU365022"/>
    </source>
</evidence>
<dbReference type="Gene3D" id="3.90.320.10">
    <property type="match status" value="1"/>
</dbReference>
<dbReference type="Pfam" id="PF01930">
    <property type="entry name" value="Cas_Cas4"/>
    <property type="match status" value="1"/>
</dbReference>
<dbReference type="PANTHER" id="PTHR37168">
    <property type="entry name" value="CRISPR-ASSOCIATED EXONUCLEASE CAS4"/>
    <property type="match status" value="1"/>
</dbReference>
<dbReference type="Proteomes" id="UP000317863">
    <property type="component" value="Unassembled WGS sequence"/>
</dbReference>
<evidence type="ECO:0000256" key="2">
    <source>
        <dbReference type="ARBA" id="ARBA00022723"/>
    </source>
</evidence>
<evidence type="ECO:0000256" key="3">
    <source>
        <dbReference type="ARBA" id="ARBA00022801"/>
    </source>
</evidence>
<dbReference type="GO" id="GO:0046872">
    <property type="term" value="F:metal ion binding"/>
    <property type="evidence" value="ECO:0007669"/>
    <property type="project" value="UniProtKB-KW"/>
</dbReference>
<dbReference type="AlphaFoldDB" id="A0A544QW63"/>
<keyword evidence="3 9" id="KW-0378">Hydrolase</keyword>